<dbReference type="SUPFAM" id="SSF48239">
    <property type="entry name" value="Terpenoid cyclases/Protein prenyltransferases"/>
    <property type="match status" value="1"/>
</dbReference>
<evidence type="ECO:0000313" key="1">
    <source>
        <dbReference type="EMBL" id="MBC3920139.1"/>
    </source>
</evidence>
<protein>
    <submittedName>
        <fullName evidence="1">Carboxypeptidase-like regulatory domain-containing protein</fullName>
    </submittedName>
</protein>
<dbReference type="InterPro" id="IPR028994">
    <property type="entry name" value="Integrin_alpha_N"/>
</dbReference>
<reference evidence="1 2" key="1">
    <citation type="submission" date="2020-08" db="EMBL/GenBank/DDBJ databases">
        <title>Novel species isolated from subtropical streams in China.</title>
        <authorList>
            <person name="Lu H."/>
        </authorList>
    </citation>
    <scope>NUCLEOTIDE SEQUENCE [LARGE SCALE GENOMIC DNA]</scope>
    <source>
        <strain evidence="1 2">CY18W</strain>
    </source>
</reference>
<dbReference type="Gene3D" id="2.60.40.1120">
    <property type="entry name" value="Carboxypeptidase-like, regulatory domain"/>
    <property type="match status" value="3"/>
</dbReference>
<dbReference type="Gene3D" id="2.60.40.1930">
    <property type="match status" value="1"/>
</dbReference>
<dbReference type="SUPFAM" id="SSF49464">
    <property type="entry name" value="Carboxypeptidase regulatory domain-like"/>
    <property type="match status" value="1"/>
</dbReference>
<dbReference type="EMBL" id="JACOGF010000013">
    <property type="protein sequence ID" value="MBC3920139.1"/>
    <property type="molecule type" value="Genomic_DNA"/>
</dbReference>
<dbReference type="Pfam" id="PF13620">
    <property type="entry name" value="CarboxypepD_reg"/>
    <property type="match status" value="2"/>
</dbReference>
<dbReference type="SUPFAM" id="SSF49452">
    <property type="entry name" value="Starch-binding domain-like"/>
    <property type="match status" value="2"/>
</dbReference>
<gene>
    <name evidence="1" type="ORF">H8L32_21925</name>
</gene>
<dbReference type="InterPro" id="IPR008969">
    <property type="entry name" value="CarboxyPept-like_regulatory"/>
</dbReference>
<evidence type="ECO:0000313" key="2">
    <source>
        <dbReference type="Proteomes" id="UP000650424"/>
    </source>
</evidence>
<dbReference type="InterPro" id="IPR008930">
    <property type="entry name" value="Terpenoid_cyclase/PrenylTrfase"/>
</dbReference>
<dbReference type="InterPro" id="IPR013784">
    <property type="entry name" value="Carb-bd-like_fold"/>
</dbReference>
<dbReference type="CDD" id="cd00688">
    <property type="entry name" value="ISOPREN_C2_like"/>
    <property type="match status" value="1"/>
</dbReference>
<dbReference type="Proteomes" id="UP000650424">
    <property type="component" value="Unassembled WGS sequence"/>
</dbReference>
<dbReference type="Gene3D" id="1.50.10.20">
    <property type="match status" value="1"/>
</dbReference>
<dbReference type="RefSeq" id="WP_186949401.1">
    <property type="nucleotide sequence ID" value="NZ_JACOGF010000013.1"/>
</dbReference>
<proteinExistence type="predicted"/>
<organism evidence="1 2">
    <name type="scientific">Undibacterium hunanense</name>
    <dbReference type="NCBI Taxonomy" id="2762292"/>
    <lineage>
        <taxon>Bacteria</taxon>
        <taxon>Pseudomonadati</taxon>
        <taxon>Pseudomonadota</taxon>
        <taxon>Betaproteobacteria</taxon>
        <taxon>Burkholderiales</taxon>
        <taxon>Oxalobacteraceae</taxon>
        <taxon>Undibacterium</taxon>
    </lineage>
</organism>
<dbReference type="Gene3D" id="2.60.40.10">
    <property type="entry name" value="Immunoglobulins"/>
    <property type="match status" value="1"/>
</dbReference>
<accession>A0ABR6ZWH4</accession>
<sequence length="2241" mass="232117">MHQFLRALSRSLLVVALIFITLIGHDVQSQTAPSVANGVRWLNAQVQPNGSLSGETLSIATPMQVRGEVAQTLQLLSTTPVTLSALIASEQDANTEYLARKIISQALIQADSSTLVAQLITRVNPDGGFGGARGYASTPLDTALSLLALKLAGRTETVAAAITYLQSSQKADGSFQINGRIDLYSSIYALAAFRAHASAFSLNAAIQSTATFLLAQQSAPGSWNSSIFLSSLAYEALHDFIPAVPTAAAVQTYLLGAQRSDGSWGGDPYTTALALRALVLTGNVPLDPGLSVLRGKVIDSQTGLPLAGVNVAISGAATVNMTTAEDGIFLFNNQPPGNYKLTASIINYGMLSTDTSVKAGQIQDFGNLLMSKKSSAITGTIRGVVTDAATGQPLSGVSVIAGALLVKTDSLGVYQLTNVPAGAVSIAASKSGYQSRTGSNTINAGDVWIFSPAMSTVGGGASPVSADVSGVVVDAGTNLPLSGVSIAAVDGTDSHAAIATDASGKFIFNGANALRKDVNGNASLTFNIAGYTAYQTVVWIDGFEKVDMGQIRLRKTSVSNVLPDLSVAKIDRSAAITDAQSLKLTGQVLVTLQNLGGADIPQGTKILAFHDSNKNRKFDSGSDQVLGTISLSSTLSAGQAVVVPIPVQGTLPFRDAPITVFGDSDQSVLELTKTNNIKSSADFVEIRPDPTLFKPKLKWEWKGGDVIATPVVGPLTDTNGDGKFDEKDIPTVIAIVALGIDHAPGVLTALSGKDGHGLWQVNVPDLYTWSETHPAIGVLGDDGKPNVVMELWNGGIAIFNHDGSLKCRSSETRPGNQNSTYYNYGGVTIADLYGDGKPVVLLGSYIFNGDCTTRAIWDKAFVSGLVTTVADIDGDGVPEVLFHDVHKNNGTLLWSPQYGRFPAVARLDPNDPLPQVVYAGAIVDHTDTIGGSARAFLSAYRHDGTPLFEHVFIASDTDNVGYPTIADLDGDGIPEIGIASSGYYSVYNADGSLKWRVRTNDGSGLTGSTSFDFDGSGNAKIVYFDEKTLRVFDGKTGTTLFSAPNDSATASEYPIVVDVDGDGHADIVIPSNSGGTRGIRVFQDENNAWVRTRKIWNEYDYHINNVNDDGSIPRKEVNSWATHNTWRLNALIGESSTAVADVTASYVRVNDRGGKAASVLTVRIGNAGGLVVPAGTKVAFYSGQAGAGGSLLGTAVTGMDLNSNDYQDISLNYAGALSSVSTLVIVADDDGTGVHALSDFDVKNNTVSLSMADLPGAFAIAVATDLTSYGANSNVQISSTITNQGSFDNNAQVQFTVQTLDGVPVTSLGKQTIKVLTSAPGKVYAIWNTAATLAGKYQIVAQIIDANGLPYVQASSPLTIVSGTVALTAKVSTDKTSYTVTDTVQLRDTISNITQNLPVDNLQIVTTVSNPDGTVRFSKTETLVQLAAANAKDYTYSLPLSGAVAGTYAVKVVASSGSAVLVQASGSFVVTSSATNGSGLTGTLAVTPAQVQAGGVLTLNFSVNNQGNSALTNQALSVNIIDPASQKIIAQFPYTTNLAIGSLYNGNTTWTATGSNGATYVATLSATFGANIINLAQANITITAPVINVTTAIDTDKAAYAPTDTVQLHDRITNVATSQAASNLQLVVTVKNPDGTTRFTKTETLVSLAASAIKDYSYSLNLSAAPAGQYSATVVVSSGSTVVSQASAAFTVASTAATGSGLKGSISASTAQVPVGNIVSFSFNVNNLGNADLTDLPMTVSITEAGTQKVIASFPYKASLAMAALFSATTDWTSAGTAGTQYNAVLSAKVGTTTLTLGQAPFSLIAPVVSLTVKQVSAPWQNVLVYSTCKRAADELLGKCAATSFPTENATTLAQCDTTRATRLDNALTNLGISHTVSTNVASFLSNLRSGQYNTYWISNGAGALQEPAATELLAAIKRGQGFMLDSLVTATSSQLTQCSGVSNNGAYATALQQLSLSGGIFNRADLSGPATQVKMATTTGVVEATLNTGGNSASPGIVSASFGAGKTLAFGFDWNDTLLAQPTDARWPALIKQGLTYLTPAAADLTTLLPGDISTLTSTITNAGASQTLRIVQTLPAGAVVQSSTPAATLSNSGGNVVATWDITAASATDTSVSLRWKAPTEAGSYTANLAVSLVNGSTVTAYKTQDQSIKVQSASQLNSQLISVVQGLNLSTALQLAQRTAVLASLADVTTALNSNSMDKALRTLLTVQARVKNIETGVGPVSKSLASLIAVVGRQNTH</sequence>
<name>A0ABR6ZWH4_9BURK</name>
<comment type="caution">
    <text evidence="1">The sequence shown here is derived from an EMBL/GenBank/DDBJ whole genome shotgun (WGS) entry which is preliminary data.</text>
</comment>
<keyword evidence="2" id="KW-1185">Reference proteome</keyword>
<dbReference type="SUPFAM" id="SSF69318">
    <property type="entry name" value="Integrin alpha N-terminal domain"/>
    <property type="match status" value="1"/>
</dbReference>
<dbReference type="InterPro" id="IPR013783">
    <property type="entry name" value="Ig-like_fold"/>
</dbReference>